<evidence type="ECO:0000313" key="2">
    <source>
        <dbReference type="Proteomes" id="UP000886881"/>
    </source>
</evidence>
<comment type="caution">
    <text evidence="1">The sequence shown here is derived from an EMBL/GenBank/DDBJ whole genome shotgun (WGS) entry which is preliminary data.</text>
</comment>
<proteinExistence type="predicted"/>
<sequence>MKKILIAAALVAAVCSCTKEGAARFEGYYSYKLSGTISFEATAPASSDVGLAPDDMTFSISPESGQLNVLTEDKKSGMVVLTMNALLGDATTMTGKAEGSTLTLDDCTKAFSFDLGSTAVERNHSFTISGSGERLDDILMLEFTASGTMEYLGRSYVVTGSDLNCIARLNER</sequence>
<protein>
    <submittedName>
        <fullName evidence="1">Uncharacterized protein</fullName>
    </submittedName>
</protein>
<reference evidence="1" key="1">
    <citation type="submission" date="2020-10" db="EMBL/GenBank/DDBJ databases">
        <authorList>
            <person name="Gilroy R."/>
        </authorList>
    </citation>
    <scope>NUCLEOTIDE SEQUENCE</scope>
    <source>
        <strain evidence="1">ChiHecec2B26-709</strain>
    </source>
</reference>
<dbReference type="PROSITE" id="PS51257">
    <property type="entry name" value="PROKAR_LIPOPROTEIN"/>
    <property type="match status" value="1"/>
</dbReference>
<gene>
    <name evidence="1" type="ORF">IAC35_03740</name>
</gene>
<dbReference type="EMBL" id="DVLC01000071">
    <property type="protein sequence ID" value="HIT46954.1"/>
    <property type="molecule type" value="Genomic_DNA"/>
</dbReference>
<evidence type="ECO:0000313" key="1">
    <source>
        <dbReference type="EMBL" id="HIT46954.1"/>
    </source>
</evidence>
<organism evidence="1 2">
    <name type="scientific">Candidatus Cryptobacteroides merdipullorum</name>
    <dbReference type="NCBI Taxonomy" id="2840771"/>
    <lineage>
        <taxon>Bacteria</taxon>
        <taxon>Pseudomonadati</taxon>
        <taxon>Bacteroidota</taxon>
        <taxon>Bacteroidia</taxon>
        <taxon>Bacteroidales</taxon>
        <taxon>Candidatus Cryptobacteroides</taxon>
    </lineage>
</organism>
<reference evidence="1" key="2">
    <citation type="journal article" date="2021" name="PeerJ">
        <title>Extensive microbial diversity within the chicken gut microbiome revealed by metagenomics and culture.</title>
        <authorList>
            <person name="Gilroy R."/>
            <person name="Ravi A."/>
            <person name="Getino M."/>
            <person name="Pursley I."/>
            <person name="Horton D.L."/>
            <person name="Alikhan N.F."/>
            <person name="Baker D."/>
            <person name="Gharbi K."/>
            <person name="Hall N."/>
            <person name="Watson M."/>
            <person name="Adriaenssens E.M."/>
            <person name="Foster-Nyarko E."/>
            <person name="Jarju S."/>
            <person name="Secka A."/>
            <person name="Antonio M."/>
            <person name="Oren A."/>
            <person name="Chaudhuri R.R."/>
            <person name="La Ragione R."/>
            <person name="Hildebrand F."/>
            <person name="Pallen M.J."/>
        </authorList>
    </citation>
    <scope>NUCLEOTIDE SEQUENCE</scope>
    <source>
        <strain evidence="1">ChiHecec2B26-709</strain>
    </source>
</reference>
<dbReference type="Proteomes" id="UP000886881">
    <property type="component" value="Unassembled WGS sequence"/>
</dbReference>
<accession>A0A9D1GNG9</accession>
<name>A0A9D1GNG9_9BACT</name>
<dbReference type="AlphaFoldDB" id="A0A9D1GNG9"/>